<dbReference type="InterPro" id="IPR053211">
    <property type="entry name" value="DNA_repair-toleration"/>
</dbReference>
<dbReference type="Pfam" id="PF13855">
    <property type="entry name" value="LRR_8"/>
    <property type="match status" value="1"/>
</dbReference>
<reference evidence="12" key="1">
    <citation type="submission" date="2022-12" db="EMBL/GenBank/DDBJ databases">
        <title>Draft genome assemblies for two species of Escallonia (Escalloniales).</title>
        <authorList>
            <person name="Chanderbali A."/>
            <person name="Dervinis C."/>
            <person name="Anghel I."/>
            <person name="Soltis D."/>
            <person name="Soltis P."/>
            <person name="Zapata F."/>
        </authorList>
    </citation>
    <scope>NUCLEOTIDE SEQUENCE</scope>
    <source>
        <strain evidence="12">UCBG64.0493</strain>
        <tissue evidence="12">Leaf</tissue>
    </source>
</reference>
<keyword evidence="13" id="KW-1185">Reference proteome</keyword>
<evidence type="ECO:0000256" key="1">
    <source>
        <dbReference type="ARBA" id="ARBA00004479"/>
    </source>
</evidence>
<dbReference type="PRINTS" id="PR00019">
    <property type="entry name" value="LEURICHRPT"/>
</dbReference>
<keyword evidence="4" id="KW-0812">Transmembrane</keyword>
<dbReference type="InterPro" id="IPR013210">
    <property type="entry name" value="LRR_N_plant-typ"/>
</dbReference>
<gene>
    <name evidence="12" type="ORF">RJ639_026528</name>
</gene>
<dbReference type="InterPro" id="IPR032675">
    <property type="entry name" value="LRR_dom_sf"/>
</dbReference>
<dbReference type="Proteomes" id="UP001188597">
    <property type="component" value="Unassembled WGS sequence"/>
</dbReference>
<keyword evidence="5 10" id="KW-0732">Signal</keyword>
<evidence type="ECO:0000313" key="13">
    <source>
        <dbReference type="Proteomes" id="UP001188597"/>
    </source>
</evidence>
<keyword evidence="3" id="KW-0433">Leucine-rich repeat</keyword>
<evidence type="ECO:0000256" key="7">
    <source>
        <dbReference type="ARBA" id="ARBA00022989"/>
    </source>
</evidence>
<dbReference type="GO" id="GO:0016020">
    <property type="term" value="C:membrane"/>
    <property type="evidence" value="ECO:0007669"/>
    <property type="project" value="UniProtKB-SubCell"/>
</dbReference>
<evidence type="ECO:0000256" key="2">
    <source>
        <dbReference type="ARBA" id="ARBA00009592"/>
    </source>
</evidence>
<feature type="domain" description="Leucine-rich repeat-containing N-terminal plant-type" evidence="11">
    <location>
        <begin position="29"/>
        <end position="69"/>
    </location>
</feature>
<dbReference type="PANTHER" id="PTHR48060:SF21">
    <property type="entry name" value="L DOMAIN-LIKE PROTEIN"/>
    <property type="match status" value="1"/>
</dbReference>
<feature type="signal peptide" evidence="10">
    <location>
        <begin position="1"/>
        <end position="28"/>
    </location>
</feature>
<keyword evidence="7" id="KW-1133">Transmembrane helix</keyword>
<dbReference type="AlphaFoldDB" id="A0AA88UWZ3"/>
<evidence type="ECO:0000256" key="3">
    <source>
        <dbReference type="ARBA" id="ARBA00022614"/>
    </source>
</evidence>
<evidence type="ECO:0000256" key="5">
    <source>
        <dbReference type="ARBA" id="ARBA00022729"/>
    </source>
</evidence>
<dbReference type="FunFam" id="3.80.10.10:FF:000275">
    <property type="entry name" value="Leucine-rich repeat receptor-like protein kinase"/>
    <property type="match status" value="1"/>
</dbReference>
<protein>
    <recommendedName>
        <fullName evidence="11">Leucine-rich repeat-containing N-terminal plant-type domain-containing protein</fullName>
    </recommendedName>
</protein>
<dbReference type="Gene3D" id="3.80.10.10">
    <property type="entry name" value="Ribonuclease Inhibitor"/>
    <property type="match status" value="1"/>
</dbReference>
<proteinExistence type="inferred from homology"/>
<dbReference type="SUPFAM" id="SSF52058">
    <property type="entry name" value="L domain-like"/>
    <property type="match status" value="1"/>
</dbReference>
<evidence type="ECO:0000259" key="11">
    <source>
        <dbReference type="Pfam" id="PF08263"/>
    </source>
</evidence>
<accession>A0AA88UWZ3</accession>
<feature type="non-terminal residue" evidence="12">
    <location>
        <position position="176"/>
    </location>
</feature>
<dbReference type="EMBL" id="JAVXUP010004882">
    <property type="protein sequence ID" value="KAK2996602.1"/>
    <property type="molecule type" value="Genomic_DNA"/>
</dbReference>
<comment type="subcellular location">
    <subcellularLocation>
        <location evidence="1">Membrane</location>
        <topology evidence="1">Single-pass type I membrane protein</topology>
    </subcellularLocation>
</comment>
<dbReference type="Pfam" id="PF08263">
    <property type="entry name" value="LRRNT_2"/>
    <property type="match status" value="1"/>
</dbReference>
<evidence type="ECO:0000256" key="6">
    <source>
        <dbReference type="ARBA" id="ARBA00022737"/>
    </source>
</evidence>
<name>A0AA88UWZ3_9ASTE</name>
<keyword evidence="8" id="KW-0472">Membrane</keyword>
<evidence type="ECO:0000256" key="10">
    <source>
        <dbReference type="SAM" id="SignalP"/>
    </source>
</evidence>
<feature type="chain" id="PRO_5041696409" description="Leucine-rich repeat-containing N-terminal plant-type domain-containing protein" evidence="10">
    <location>
        <begin position="29"/>
        <end position="176"/>
    </location>
</feature>
<keyword evidence="9" id="KW-0325">Glycoprotein</keyword>
<keyword evidence="6" id="KW-0677">Repeat</keyword>
<organism evidence="12 13">
    <name type="scientific">Escallonia herrerae</name>
    <dbReference type="NCBI Taxonomy" id="1293975"/>
    <lineage>
        <taxon>Eukaryota</taxon>
        <taxon>Viridiplantae</taxon>
        <taxon>Streptophyta</taxon>
        <taxon>Embryophyta</taxon>
        <taxon>Tracheophyta</taxon>
        <taxon>Spermatophyta</taxon>
        <taxon>Magnoliopsida</taxon>
        <taxon>eudicotyledons</taxon>
        <taxon>Gunneridae</taxon>
        <taxon>Pentapetalae</taxon>
        <taxon>asterids</taxon>
        <taxon>campanulids</taxon>
        <taxon>Escalloniales</taxon>
        <taxon>Escalloniaceae</taxon>
        <taxon>Escallonia</taxon>
    </lineage>
</organism>
<evidence type="ECO:0000313" key="12">
    <source>
        <dbReference type="EMBL" id="KAK2996602.1"/>
    </source>
</evidence>
<dbReference type="InterPro" id="IPR001611">
    <property type="entry name" value="Leu-rich_rpt"/>
</dbReference>
<evidence type="ECO:0000256" key="4">
    <source>
        <dbReference type="ARBA" id="ARBA00022692"/>
    </source>
</evidence>
<evidence type="ECO:0000256" key="8">
    <source>
        <dbReference type="ARBA" id="ARBA00023136"/>
    </source>
</evidence>
<dbReference type="PANTHER" id="PTHR48060">
    <property type="entry name" value="DNA DAMAGE-REPAIR/TOLERATION PROTEIN DRT100"/>
    <property type="match status" value="1"/>
</dbReference>
<comment type="caution">
    <text evidence="12">The sequence shown here is derived from an EMBL/GenBank/DDBJ whole genome shotgun (WGS) entry which is preliminary data.</text>
</comment>
<evidence type="ECO:0000256" key="9">
    <source>
        <dbReference type="ARBA" id="ARBA00023180"/>
    </source>
</evidence>
<sequence>MSSISFHLHLWLKILAFLLLLCIDQSFGLNTDGILLLSFKYSVLSDPLGVLASWSYFDDTPCSWNGVTCGTPGSSAAYDRVTALSLPNSQLLASIPTDIGMIQHLQNLDLSNNSINGSIPSSVYNASQLLKLDLSNNLISGELPELVGGLKSLQFLNLSDNALAGKLPGSLTSLNN</sequence>
<comment type="similarity">
    <text evidence="2">Belongs to the RLP family.</text>
</comment>